<dbReference type="RefSeq" id="WP_213755904.1">
    <property type="nucleotide sequence ID" value="NZ_JAHCQH010000017.1"/>
</dbReference>
<reference evidence="1" key="1">
    <citation type="submission" date="2021-05" db="EMBL/GenBank/DDBJ databases">
        <authorList>
            <person name="Sun Q."/>
            <person name="Inoue M."/>
        </authorList>
    </citation>
    <scope>NUCLEOTIDE SEQUENCE</scope>
    <source>
        <strain evidence="1">VKM B-3255</strain>
    </source>
</reference>
<evidence type="ECO:0008006" key="3">
    <source>
        <dbReference type="Google" id="ProtNLM"/>
    </source>
</evidence>
<comment type="caution">
    <text evidence="1">The sequence shown here is derived from an EMBL/GenBank/DDBJ whole genome shotgun (WGS) entry which is preliminary data.</text>
</comment>
<gene>
    <name evidence="1" type="ORF">KIP89_13290</name>
</gene>
<evidence type="ECO:0000313" key="2">
    <source>
        <dbReference type="Proteomes" id="UP001166585"/>
    </source>
</evidence>
<accession>A0ABS5R8T2</accession>
<sequence>MSLRFLRFDPETVALLSRCMTRAEQQAGIPAAHEDAQDRRTRLAAALIEAAGRGERDEDRLVDFALRVVPSYRNTAFRRM</sequence>
<keyword evidence="2" id="KW-1185">Reference proteome</keyword>
<dbReference type="Proteomes" id="UP001166585">
    <property type="component" value="Unassembled WGS sequence"/>
</dbReference>
<dbReference type="EMBL" id="JAHCQH010000017">
    <property type="protein sequence ID" value="MBS9478084.1"/>
    <property type="molecule type" value="Genomic_DNA"/>
</dbReference>
<protein>
    <recommendedName>
        <fullName evidence="3">DUF982 domain-containing protein</fullName>
    </recommendedName>
</protein>
<proteinExistence type="predicted"/>
<name>A0ABS5R8T2_9HYPH</name>
<organism evidence="1 2">
    <name type="scientific">Ancylobacter radicis</name>
    <dbReference type="NCBI Taxonomy" id="2836179"/>
    <lineage>
        <taxon>Bacteria</taxon>
        <taxon>Pseudomonadati</taxon>
        <taxon>Pseudomonadota</taxon>
        <taxon>Alphaproteobacteria</taxon>
        <taxon>Hyphomicrobiales</taxon>
        <taxon>Xanthobacteraceae</taxon>
        <taxon>Ancylobacter</taxon>
    </lineage>
</organism>
<evidence type="ECO:0000313" key="1">
    <source>
        <dbReference type="EMBL" id="MBS9478084.1"/>
    </source>
</evidence>